<evidence type="ECO:0000313" key="2">
    <source>
        <dbReference type="Proteomes" id="UP000636800"/>
    </source>
</evidence>
<organism evidence="1 2">
    <name type="scientific">Vanilla planifolia</name>
    <name type="common">Vanilla</name>
    <dbReference type="NCBI Taxonomy" id="51239"/>
    <lineage>
        <taxon>Eukaryota</taxon>
        <taxon>Viridiplantae</taxon>
        <taxon>Streptophyta</taxon>
        <taxon>Embryophyta</taxon>
        <taxon>Tracheophyta</taxon>
        <taxon>Spermatophyta</taxon>
        <taxon>Magnoliopsida</taxon>
        <taxon>Liliopsida</taxon>
        <taxon>Asparagales</taxon>
        <taxon>Orchidaceae</taxon>
        <taxon>Vanilloideae</taxon>
        <taxon>Vanilleae</taxon>
        <taxon>Vanilla</taxon>
    </lineage>
</organism>
<dbReference type="EMBL" id="JADCNL010000008">
    <property type="protein sequence ID" value="KAG0470914.1"/>
    <property type="molecule type" value="Genomic_DNA"/>
</dbReference>
<protein>
    <submittedName>
        <fullName evidence="1">Uncharacterized protein</fullName>
    </submittedName>
</protein>
<name>A0A835QED0_VANPL</name>
<sequence length="89" mass="10339">MNINAPWFSCTGNVNLKQDDNYIKQPSKAISTKLVTSCWKSSNGDLSSELIFRLPVPYKLPPQPYSPEDVPWSWDRQYTHKDVYGYVWP</sequence>
<dbReference type="AlphaFoldDB" id="A0A835QED0"/>
<proteinExistence type="predicted"/>
<keyword evidence="2" id="KW-1185">Reference proteome</keyword>
<comment type="caution">
    <text evidence="1">The sequence shown here is derived from an EMBL/GenBank/DDBJ whole genome shotgun (WGS) entry which is preliminary data.</text>
</comment>
<dbReference type="OrthoDB" id="2789670at2759"/>
<dbReference type="Proteomes" id="UP000636800">
    <property type="component" value="Unassembled WGS sequence"/>
</dbReference>
<gene>
    <name evidence="1" type="ORF">HPP92_017614</name>
</gene>
<accession>A0A835QED0</accession>
<reference evidence="1 2" key="1">
    <citation type="journal article" date="2020" name="Nat. Food">
        <title>A phased Vanilla planifolia genome enables genetic improvement of flavour and production.</title>
        <authorList>
            <person name="Hasing T."/>
            <person name="Tang H."/>
            <person name="Brym M."/>
            <person name="Khazi F."/>
            <person name="Huang T."/>
            <person name="Chambers A.H."/>
        </authorList>
    </citation>
    <scope>NUCLEOTIDE SEQUENCE [LARGE SCALE GENOMIC DNA]</scope>
    <source>
        <tissue evidence="1">Leaf</tissue>
    </source>
</reference>
<dbReference type="Gene3D" id="3.30.870.10">
    <property type="entry name" value="Endonuclease Chain A"/>
    <property type="match status" value="1"/>
</dbReference>
<evidence type="ECO:0000313" key="1">
    <source>
        <dbReference type="EMBL" id="KAG0470914.1"/>
    </source>
</evidence>
<dbReference type="SUPFAM" id="SSF56024">
    <property type="entry name" value="Phospholipase D/nuclease"/>
    <property type="match status" value="1"/>
</dbReference>